<dbReference type="Pfam" id="PF00171">
    <property type="entry name" value="Aldedh"/>
    <property type="match status" value="1"/>
</dbReference>
<dbReference type="FunFam" id="3.40.605.10:FF:000026">
    <property type="entry name" value="Aldehyde dehydrogenase, putative"/>
    <property type="match status" value="1"/>
</dbReference>
<sequence length="492" mass="52892">MSIGELQRREVPRAVDSLYIDGAWRPASTGASFPVTDPTTGAVLATVSDGSTADVRAALTAAENAFADWSSRTAYERSQRLYEAHQLMLERAEDLAKLMTTEQGKPIRAARTEVAYAADYLIWFAEEAKRVYGQTIPSARADQRFIVLRQPVGVVGAVTPWNYPISMITRKVAPALAAGCTIVLKAAEQTPLCAVEVFRILHEAGVPAGVANLVTAQDPRPIGEEFMINPAVGKITFTGSTEVGKMFARGAADQMKRVSMELGGHAPFIVFEDADPVHAAKGAALVKVLNTGQACICPNRIYVHRSISERFVEVLTQRIAALKAGSGFVDGVSVGPLIDRDALDRMERQVSDAVAKGAVVATGGSRLTGEGLDEGYFFQPTVLTGVTEEMDIYREETFGPIAPVIVFDDEDEVVAMANDTTYGLASYIYTESFSRALRTAERLRFGMVGINDINPTAAAAPFGGMKQSGLGREGARQGLDEYLETKLLGISV</sequence>
<dbReference type="InterPro" id="IPR015590">
    <property type="entry name" value="Aldehyde_DH_dom"/>
</dbReference>
<evidence type="ECO:0000256" key="1">
    <source>
        <dbReference type="ARBA" id="ARBA00009986"/>
    </source>
</evidence>
<name>A0A917X9V3_9ACTN</name>
<dbReference type="RefSeq" id="WP_229712911.1">
    <property type="nucleotide sequence ID" value="NZ_BMML01000003.1"/>
</dbReference>
<dbReference type="PANTHER" id="PTHR43353">
    <property type="entry name" value="SUCCINATE-SEMIALDEHYDE DEHYDROGENASE, MITOCHONDRIAL"/>
    <property type="match status" value="1"/>
</dbReference>
<dbReference type="InterPro" id="IPR050740">
    <property type="entry name" value="Aldehyde_DH_Superfamily"/>
</dbReference>
<organism evidence="4 5">
    <name type="scientific">Streptomyces fuscichromogenes</name>
    <dbReference type="NCBI Taxonomy" id="1324013"/>
    <lineage>
        <taxon>Bacteria</taxon>
        <taxon>Bacillati</taxon>
        <taxon>Actinomycetota</taxon>
        <taxon>Actinomycetes</taxon>
        <taxon>Kitasatosporales</taxon>
        <taxon>Streptomycetaceae</taxon>
        <taxon>Streptomyces</taxon>
    </lineage>
</organism>
<evidence type="ECO:0000259" key="3">
    <source>
        <dbReference type="Pfam" id="PF00171"/>
    </source>
</evidence>
<comment type="similarity">
    <text evidence="1">Belongs to the aldehyde dehydrogenase family.</text>
</comment>
<dbReference type="FunFam" id="3.40.605.10:FF:000005">
    <property type="entry name" value="Succinate-semialdehyde dehydrogenase I"/>
    <property type="match status" value="1"/>
</dbReference>
<protein>
    <submittedName>
        <fullName evidence="4">NAD-dependent succinate-semialdehyde dehydrogenase</fullName>
    </submittedName>
</protein>
<accession>A0A917X9V3</accession>
<evidence type="ECO:0000313" key="5">
    <source>
        <dbReference type="Proteomes" id="UP000653411"/>
    </source>
</evidence>
<evidence type="ECO:0000256" key="2">
    <source>
        <dbReference type="ARBA" id="ARBA00023002"/>
    </source>
</evidence>
<dbReference type="EMBL" id="BMML01000003">
    <property type="protein sequence ID" value="GGM98404.1"/>
    <property type="molecule type" value="Genomic_DNA"/>
</dbReference>
<dbReference type="GO" id="GO:0004777">
    <property type="term" value="F:succinate-semialdehyde dehydrogenase (NAD+) activity"/>
    <property type="evidence" value="ECO:0007669"/>
    <property type="project" value="TreeGrafter"/>
</dbReference>
<keyword evidence="5" id="KW-1185">Reference proteome</keyword>
<dbReference type="InterPro" id="IPR016160">
    <property type="entry name" value="Ald_DH_CS_CYS"/>
</dbReference>
<reference evidence="4" key="1">
    <citation type="journal article" date="2014" name="Int. J. Syst. Evol. Microbiol.">
        <title>Complete genome sequence of Corynebacterium casei LMG S-19264T (=DSM 44701T), isolated from a smear-ripened cheese.</title>
        <authorList>
            <consortium name="US DOE Joint Genome Institute (JGI-PGF)"/>
            <person name="Walter F."/>
            <person name="Albersmeier A."/>
            <person name="Kalinowski J."/>
            <person name="Ruckert C."/>
        </authorList>
    </citation>
    <scope>NUCLEOTIDE SEQUENCE</scope>
    <source>
        <strain evidence="4">CGMCC 4.7110</strain>
    </source>
</reference>
<gene>
    <name evidence="4" type="ORF">GCM10011578_019270</name>
</gene>
<dbReference type="PANTHER" id="PTHR43353:SF5">
    <property type="entry name" value="SUCCINATE-SEMIALDEHYDE DEHYDROGENASE, MITOCHONDRIAL"/>
    <property type="match status" value="1"/>
</dbReference>
<dbReference type="AlphaFoldDB" id="A0A917X9V3"/>
<dbReference type="InterPro" id="IPR016162">
    <property type="entry name" value="Ald_DH_N"/>
</dbReference>
<reference evidence="4" key="2">
    <citation type="submission" date="2020-09" db="EMBL/GenBank/DDBJ databases">
        <authorList>
            <person name="Sun Q."/>
            <person name="Zhou Y."/>
        </authorList>
    </citation>
    <scope>NUCLEOTIDE SEQUENCE</scope>
    <source>
        <strain evidence="4">CGMCC 4.7110</strain>
    </source>
</reference>
<keyword evidence="2" id="KW-0560">Oxidoreductase</keyword>
<dbReference type="Proteomes" id="UP000653411">
    <property type="component" value="Unassembled WGS sequence"/>
</dbReference>
<dbReference type="GO" id="GO:0009450">
    <property type="term" value="P:gamma-aminobutyric acid catabolic process"/>
    <property type="evidence" value="ECO:0007669"/>
    <property type="project" value="TreeGrafter"/>
</dbReference>
<dbReference type="InterPro" id="IPR016163">
    <property type="entry name" value="Ald_DH_C"/>
</dbReference>
<dbReference type="FunFam" id="3.40.309.10:FF:000004">
    <property type="entry name" value="Succinate-semialdehyde dehydrogenase I"/>
    <property type="match status" value="1"/>
</dbReference>
<evidence type="ECO:0000313" key="4">
    <source>
        <dbReference type="EMBL" id="GGM98404.1"/>
    </source>
</evidence>
<feature type="domain" description="Aldehyde dehydrogenase" evidence="3">
    <location>
        <begin position="24"/>
        <end position="486"/>
    </location>
</feature>
<dbReference type="InterPro" id="IPR016161">
    <property type="entry name" value="Ald_DH/histidinol_DH"/>
</dbReference>
<comment type="caution">
    <text evidence="4">The sequence shown here is derived from an EMBL/GenBank/DDBJ whole genome shotgun (WGS) entry which is preliminary data.</text>
</comment>
<dbReference type="PROSITE" id="PS00070">
    <property type="entry name" value="ALDEHYDE_DEHYDR_CYS"/>
    <property type="match status" value="1"/>
</dbReference>
<dbReference type="CDD" id="cd07103">
    <property type="entry name" value="ALDH_F5_SSADH_GabD"/>
    <property type="match status" value="1"/>
</dbReference>
<proteinExistence type="inferred from homology"/>
<dbReference type="SUPFAM" id="SSF53720">
    <property type="entry name" value="ALDH-like"/>
    <property type="match status" value="1"/>
</dbReference>
<dbReference type="Gene3D" id="3.40.605.10">
    <property type="entry name" value="Aldehyde Dehydrogenase, Chain A, domain 1"/>
    <property type="match status" value="1"/>
</dbReference>
<dbReference type="Gene3D" id="3.40.309.10">
    <property type="entry name" value="Aldehyde Dehydrogenase, Chain A, domain 2"/>
    <property type="match status" value="1"/>
</dbReference>